<sequence length="412" mass="46670">MGGQAFADLESVHKAPINVPRLPPATYQTIASHIQTKLKTLFARVVIPREAPGKLDHGDIDFLVCGILSLSPSPSPSPFPPPKASEDAKISAHHEETQKVWESVQTLLECEPHLHISRGTSHSFGIPHPTIPTALVQVDVELCPNDDLFAWTHFLKSDSDLLQIIGSNHRHLGLTNNDRGMHVRVAEIEPYDKKKSLISLTRDPDQAMEILGLDIEEYHAGFATEEQLFQWVARGRFFSRRVFEDRSGVEKHNDRARMAKRPMFRRFVLEYVPAHPEIGQSEGEEWTRERVLGEALNMFSKHGEYERMMGDHRVKEAEEAFWKRVKEVVPAQGNSLASAVKGLRRWVDFEDGMPYITSTRVEETPIWTQNFPLGSLDTVMDWIVRNWGTAKALEKKHAQVARESTANNAGVR</sequence>
<keyword evidence="2" id="KW-1185">Reference proteome</keyword>
<accession>A0A9W4U638</accession>
<organism evidence="1 2">
    <name type="scientific">Periconia digitata</name>
    <dbReference type="NCBI Taxonomy" id="1303443"/>
    <lineage>
        <taxon>Eukaryota</taxon>
        <taxon>Fungi</taxon>
        <taxon>Dikarya</taxon>
        <taxon>Ascomycota</taxon>
        <taxon>Pezizomycotina</taxon>
        <taxon>Dothideomycetes</taxon>
        <taxon>Pleosporomycetidae</taxon>
        <taxon>Pleosporales</taxon>
        <taxon>Massarineae</taxon>
        <taxon>Periconiaceae</taxon>
        <taxon>Periconia</taxon>
    </lineage>
</organism>
<comment type="caution">
    <text evidence="1">The sequence shown here is derived from an EMBL/GenBank/DDBJ whole genome shotgun (WGS) entry which is preliminary data.</text>
</comment>
<dbReference type="Proteomes" id="UP001152607">
    <property type="component" value="Unassembled WGS sequence"/>
</dbReference>
<name>A0A9W4U638_9PLEO</name>
<dbReference type="AlphaFoldDB" id="A0A9W4U638"/>
<proteinExistence type="predicted"/>
<dbReference type="OrthoDB" id="4708870at2759"/>
<protein>
    <submittedName>
        <fullName evidence="1">Uncharacterized protein</fullName>
    </submittedName>
</protein>
<evidence type="ECO:0000313" key="2">
    <source>
        <dbReference type="Proteomes" id="UP001152607"/>
    </source>
</evidence>
<gene>
    <name evidence="1" type="ORF">PDIGIT_LOCUS2736</name>
</gene>
<dbReference type="EMBL" id="CAOQHR010000002">
    <property type="protein sequence ID" value="CAI6298279.1"/>
    <property type="molecule type" value="Genomic_DNA"/>
</dbReference>
<reference evidence="1" key="1">
    <citation type="submission" date="2023-01" db="EMBL/GenBank/DDBJ databases">
        <authorList>
            <person name="Van Ghelder C."/>
            <person name="Rancurel C."/>
        </authorList>
    </citation>
    <scope>NUCLEOTIDE SEQUENCE</scope>
    <source>
        <strain evidence="1">CNCM I-4278</strain>
    </source>
</reference>
<evidence type="ECO:0000313" key="1">
    <source>
        <dbReference type="EMBL" id="CAI6298279.1"/>
    </source>
</evidence>